<dbReference type="InterPro" id="IPR050639">
    <property type="entry name" value="SSR_resolvase"/>
</dbReference>
<keyword evidence="1" id="KW-0229">DNA integration</keyword>
<dbReference type="PROSITE" id="PS00397">
    <property type="entry name" value="RECOMBINASES_1"/>
    <property type="match status" value="1"/>
</dbReference>
<dbReference type="SUPFAM" id="SSF53041">
    <property type="entry name" value="Resolvase-like"/>
    <property type="match status" value="1"/>
</dbReference>
<dbReference type="InterPro" id="IPR006118">
    <property type="entry name" value="Recombinase_CS"/>
</dbReference>
<sequence>MDSSIQELIKGINRVPKVGIYCRVSTSEQAETGYSIDEQERLLIDWCNKNRLEVFNCYSDRGISGKSIKNRPELKALLKDVEDKKVDVVISWKLNRISRKLEDILKIMNLLEKNNVTFKSYSEPFQTTTH</sequence>
<evidence type="ECO:0000313" key="8">
    <source>
        <dbReference type="Proteomes" id="UP001292368"/>
    </source>
</evidence>
<dbReference type="GO" id="GO:0003677">
    <property type="term" value="F:DNA binding"/>
    <property type="evidence" value="ECO:0007669"/>
    <property type="project" value="UniProtKB-KW"/>
</dbReference>
<keyword evidence="3" id="KW-0233">DNA recombination</keyword>
<evidence type="ECO:0000256" key="5">
    <source>
        <dbReference type="PROSITE-ProRule" id="PRU10137"/>
    </source>
</evidence>
<dbReference type="SMART" id="SM00857">
    <property type="entry name" value="Resolvase"/>
    <property type="match status" value="1"/>
</dbReference>
<evidence type="ECO:0000256" key="3">
    <source>
        <dbReference type="ARBA" id="ARBA00023172"/>
    </source>
</evidence>
<keyword evidence="2" id="KW-0238">DNA-binding</keyword>
<dbReference type="InterPro" id="IPR006119">
    <property type="entry name" value="Resolv_N"/>
</dbReference>
<evidence type="ECO:0000256" key="1">
    <source>
        <dbReference type="ARBA" id="ARBA00022908"/>
    </source>
</evidence>
<evidence type="ECO:0000256" key="4">
    <source>
        <dbReference type="PIRSR" id="PIRSR606118-50"/>
    </source>
</evidence>
<dbReference type="CDD" id="cd00338">
    <property type="entry name" value="Ser_Recombinase"/>
    <property type="match status" value="1"/>
</dbReference>
<dbReference type="Pfam" id="PF00239">
    <property type="entry name" value="Resolvase"/>
    <property type="match status" value="1"/>
</dbReference>
<evidence type="ECO:0000259" key="6">
    <source>
        <dbReference type="PROSITE" id="PS51736"/>
    </source>
</evidence>
<dbReference type="Gene3D" id="3.40.50.1390">
    <property type="entry name" value="Resolvase, N-terminal catalytic domain"/>
    <property type="match status" value="1"/>
</dbReference>
<dbReference type="EMBL" id="WNVM01000667">
    <property type="protein sequence ID" value="MDZ5010695.1"/>
    <property type="molecule type" value="Genomic_DNA"/>
</dbReference>
<dbReference type="RefSeq" id="WP_322382469.1">
    <property type="nucleotide sequence ID" value="NZ_WNVM01000667.1"/>
</dbReference>
<dbReference type="InterPro" id="IPR036162">
    <property type="entry name" value="Resolvase-like_N_sf"/>
</dbReference>
<evidence type="ECO:0000256" key="2">
    <source>
        <dbReference type="ARBA" id="ARBA00023125"/>
    </source>
</evidence>
<feature type="active site" description="O-(5'-phospho-DNA)-serine intermediate" evidence="4 5">
    <location>
        <position position="25"/>
    </location>
</feature>
<dbReference type="Proteomes" id="UP001292368">
    <property type="component" value="Unassembled WGS sequence"/>
</dbReference>
<dbReference type="PANTHER" id="PTHR30461:SF23">
    <property type="entry name" value="DNA RECOMBINASE-RELATED"/>
    <property type="match status" value="1"/>
</dbReference>
<dbReference type="PROSITE" id="PS51736">
    <property type="entry name" value="RECOMBINASES_3"/>
    <property type="match status" value="1"/>
</dbReference>
<comment type="caution">
    <text evidence="7">The sequence shown here is derived from an EMBL/GenBank/DDBJ whole genome shotgun (WGS) entry which is preliminary data.</text>
</comment>
<dbReference type="GO" id="GO:0000150">
    <property type="term" value="F:DNA strand exchange activity"/>
    <property type="evidence" value="ECO:0007669"/>
    <property type="project" value="InterPro"/>
</dbReference>
<proteinExistence type="predicted"/>
<dbReference type="GO" id="GO:0015074">
    <property type="term" value="P:DNA integration"/>
    <property type="evidence" value="ECO:0007669"/>
    <property type="project" value="UniProtKB-KW"/>
</dbReference>
<evidence type="ECO:0000313" key="7">
    <source>
        <dbReference type="EMBL" id="MDZ5010695.1"/>
    </source>
</evidence>
<protein>
    <submittedName>
        <fullName evidence="7">Recombinase family protein</fullName>
    </submittedName>
</protein>
<name>A0AAW9IL98_CLOPF</name>
<accession>A0AAW9IL98</accession>
<dbReference type="AlphaFoldDB" id="A0AAW9IL98"/>
<feature type="non-terminal residue" evidence="7">
    <location>
        <position position="130"/>
    </location>
</feature>
<reference evidence="7" key="1">
    <citation type="submission" date="2019-11" db="EMBL/GenBank/DDBJ databases">
        <title>Characterization of Clostridium perfringens isolates from swine manure treated agricultural soils.</title>
        <authorList>
            <person name="Wushke S.T."/>
        </authorList>
    </citation>
    <scope>NUCLEOTIDE SEQUENCE</scope>
    <source>
        <strain evidence="7">V2</strain>
    </source>
</reference>
<dbReference type="PANTHER" id="PTHR30461">
    <property type="entry name" value="DNA-INVERTASE FROM LAMBDOID PROPHAGE"/>
    <property type="match status" value="1"/>
</dbReference>
<gene>
    <name evidence="7" type="ORF">GNF77_17705</name>
</gene>
<organism evidence="7 8">
    <name type="scientific">Clostridium perfringens</name>
    <dbReference type="NCBI Taxonomy" id="1502"/>
    <lineage>
        <taxon>Bacteria</taxon>
        <taxon>Bacillati</taxon>
        <taxon>Bacillota</taxon>
        <taxon>Clostridia</taxon>
        <taxon>Eubacteriales</taxon>
        <taxon>Clostridiaceae</taxon>
        <taxon>Clostridium</taxon>
    </lineage>
</organism>
<feature type="domain" description="Resolvase/invertase-type recombinase catalytic" evidence="6">
    <location>
        <begin position="17"/>
        <end position="130"/>
    </location>
</feature>